<dbReference type="RefSeq" id="WP_156478775.1">
    <property type="nucleotide sequence ID" value="NZ_CALMQG010000033.1"/>
</dbReference>
<name>A0AAW9CB02_KLUCR</name>
<proteinExistence type="predicted"/>
<evidence type="ECO:0000313" key="1">
    <source>
        <dbReference type="EMBL" id="MDW3778982.1"/>
    </source>
</evidence>
<reference evidence="1" key="1">
    <citation type="journal article" date="2023" name="J Glob Antimicrob Resist">
        <title>Emergence of NDM-1 and KPC-3 carbapenemases in Kluyvera cryocrescens: Investigating genetic heterogeneity and acquisition routes of blaNDM-1 in Enterobacterales species in Portugal.</title>
        <authorList>
            <person name="Loiodice M."/>
            <person name="Ribeiro M."/>
            <person name="Peixe L."/>
            <person name="Novais A."/>
        </authorList>
    </citation>
    <scope>NUCLEOTIDE SEQUENCE</scope>
    <source>
        <strain evidence="1">K629</strain>
    </source>
</reference>
<accession>A0AAW9CB02</accession>
<sequence length="57" mass="6280">MKEPVKTGSFFMADADDFDYRYACPGGSSVRFNIAVKGFSRYLNHILLAFDGGVSPL</sequence>
<dbReference type="GeneID" id="99780324"/>
<evidence type="ECO:0000313" key="2">
    <source>
        <dbReference type="Proteomes" id="UP001276300"/>
    </source>
</evidence>
<dbReference type="EMBL" id="JAUEQX010000017">
    <property type="protein sequence ID" value="MDW3778982.1"/>
    <property type="molecule type" value="Genomic_DNA"/>
</dbReference>
<organism evidence="1 2">
    <name type="scientific">Kluyvera cryocrescens</name>
    <name type="common">Kluyvera citrophila</name>
    <dbReference type="NCBI Taxonomy" id="580"/>
    <lineage>
        <taxon>Bacteria</taxon>
        <taxon>Pseudomonadati</taxon>
        <taxon>Pseudomonadota</taxon>
        <taxon>Gammaproteobacteria</taxon>
        <taxon>Enterobacterales</taxon>
        <taxon>Enterobacteriaceae</taxon>
        <taxon>Kluyvera</taxon>
    </lineage>
</organism>
<gene>
    <name evidence="1" type="ORF">QWU01_19445</name>
</gene>
<comment type="caution">
    <text evidence="1">The sequence shown here is derived from an EMBL/GenBank/DDBJ whole genome shotgun (WGS) entry which is preliminary data.</text>
</comment>
<dbReference type="AlphaFoldDB" id="A0AAW9CB02"/>
<protein>
    <submittedName>
        <fullName evidence="1">Uncharacterized protein</fullName>
    </submittedName>
</protein>
<dbReference type="Proteomes" id="UP001276300">
    <property type="component" value="Unassembled WGS sequence"/>
</dbReference>